<dbReference type="EMBL" id="GBXM01026281">
    <property type="protein sequence ID" value="JAH82296.1"/>
    <property type="molecule type" value="Transcribed_RNA"/>
</dbReference>
<feature type="region of interest" description="Disordered" evidence="1">
    <location>
        <begin position="1"/>
        <end position="21"/>
    </location>
</feature>
<reference evidence="2" key="1">
    <citation type="submission" date="2014-11" db="EMBL/GenBank/DDBJ databases">
        <authorList>
            <person name="Amaro Gonzalez C."/>
        </authorList>
    </citation>
    <scope>NUCLEOTIDE SEQUENCE</scope>
</reference>
<feature type="compositionally biased region" description="Low complexity" evidence="1">
    <location>
        <begin position="1"/>
        <end position="19"/>
    </location>
</feature>
<name>A0A0E9VW34_ANGAN</name>
<organism evidence="2">
    <name type="scientific">Anguilla anguilla</name>
    <name type="common">European freshwater eel</name>
    <name type="synonym">Muraena anguilla</name>
    <dbReference type="NCBI Taxonomy" id="7936"/>
    <lineage>
        <taxon>Eukaryota</taxon>
        <taxon>Metazoa</taxon>
        <taxon>Chordata</taxon>
        <taxon>Craniata</taxon>
        <taxon>Vertebrata</taxon>
        <taxon>Euteleostomi</taxon>
        <taxon>Actinopterygii</taxon>
        <taxon>Neopterygii</taxon>
        <taxon>Teleostei</taxon>
        <taxon>Anguilliformes</taxon>
        <taxon>Anguillidae</taxon>
        <taxon>Anguilla</taxon>
    </lineage>
</organism>
<sequence>MFQSRSSLHLSGRGSSSSLPHPPLPIERLAVPHANAVTVVKGVARSAVCMVWHWLMYSSPISFCTDTFLCLEQSRVTLQFYPKQRKPQWVLTFSQELRSSPWHFGASFILNRKIHIQ</sequence>
<protein>
    <submittedName>
        <fullName evidence="2">Uncharacterized protein</fullName>
    </submittedName>
</protein>
<reference evidence="2" key="2">
    <citation type="journal article" date="2015" name="Fish Shellfish Immunol.">
        <title>Early steps in the European eel (Anguilla anguilla)-Vibrio vulnificus interaction in the gills: Role of the RtxA13 toxin.</title>
        <authorList>
            <person name="Callol A."/>
            <person name="Pajuelo D."/>
            <person name="Ebbesson L."/>
            <person name="Teles M."/>
            <person name="MacKenzie S."/>
            <person name="Amaro C."/>
        </authorList>
    </citation>
    <scope>NUCLEOTIDE SEQUENCE</scope>
</reference>
<evidence type="ECO:0000256" key="1">
    <source>
        <dbReference type="SAM" id="MobiDB-lite"/>
    </source>
</evidence>
<proteinExistence type="predicted"/>
<accession>A0A0E9VW34</accession>
<evidence type="ECO:0000313" key="2">
    <source>
        <dbReference type="EMBL" id="JAH82296.1"/>
    </source>
</evidence>
<dbReference type="AlphaFoldDB" id="A0A0E9VW34"/>